<dbReference type="AlphaFoldDB" id="A0AAV5MZE3"/>
<dbReference type="SUPFAM" id="SSF52499">
    <property type="entry name" value="Isochorismatase-like hydrolases"/>
    <property type="match status" value="1"/>
</dbReference>
<protein>
    <submittedName>
        <fullName evidence="3">Peroxyureidoacrylate/ureidoacrylate amidohydrolase RutB</fullName>
    </submittedName>
</protein>
<feature type="domain" description="Isochorismatase-like" evidence="2">
    <location>
        <begin position="3"/>
        <end position="184"/>
    </location>
</feature>
<comment type="caution">
    <text evidence="3">The sequence shown here is derived from an EMBL/GenBank/DDBJ whole genome shotgun (WGS) entry which is preliminary data.</text>
</comment>
<dbReference type="Gene3D" id="3.40.50.850">
    <property type="entry name" value="Isochorismatase-like"/>
    <property type="match status" value="1"/>
</dbReference>
<evidence type="ECO:0000259" key="2">
    <source>
        <dbReference type="Pfam" id="PF00857"/>
    </source>
</evidence>
<evidence type="ECO:0000313" key="4">
    <source>
        <dbReference type="Proteomes" id="UP001058124"/>
    </source>
</evidence>
<dbReference type="InterPro" id="IPR036380">
    <property type="entry name" value="Isochorismatase-like_sf"/>
</dbReference>
<dbReference type="PANTHER" id="PTHR43540">
    <property type="entry name" value="PEROXYUREIDOACRYLATE/UREIDOACRYLATE AMIDOHYDROLASE-RELATED"/>
    <property type="match status" value="1"/>
</dbReference>
<name>A0AAV5MZE3_9GAMM</name>
<organism evidence="3 4">
    <name type="scientific">Leminorella grimontii</name>
    <dbReference type="NCBI Taxonomy" id="82981"/>
    <lineage>
        <taxon>Bacteria</taxon>
        <taxon>Pseudomonadati</taxon>
        <taxon>Pseudomonadota</taxon>
        <taxon>Gammaproteobacteria</taxon>
        <taxon>Enterobacterales</taxon>
        <taxon>Budviciaceae</taxon>
        <taxon>Leminorella</taxon>
    </lineage>
</organism>
<keyword evidence="1" id="KW-0378">Hydrolase</keyword>
<proteinExistence type="predicted"/>
<sequence>MSSALIVIDLIEEIIGERGRSNGSAGQTKDRNVVAKTNLAVAAARAKSIPIVWVKVGFADDYSDIPPYSPMFNAAKQNGALRLSDPGCDWVEGLDVQPQDEVVVKKAVSAFAGNALLSWLTDRGYDHVLLAGVSSAMAIQNTARQAHDLGFRVTVLEDLCAAATADLHQQSMDMLRPMAEITTSDVFFKS</sequence>
<evidence type="ECO:0000313" key="3">
    <source>
        <dbReference type="EMBL" id="GKX54289.1"/>
    </source>
</evidence>
<gene>
    <name evidence="3" type="primary">rutB</name>
    <name evidence="3" type="ORF">SOASR030_04010</name>
</gene>
<evidence type="ECO:0000256" key="1">
    <source>
        <dbReference type="ARBA" id="ARBA00022801"/>
    </source>
</evidence>
<dbReference type="GO" id="GO:0016787">
    <property type="term" value="F:hydrolase activity"/>
    <property type="evidence" value="ECO:0007669"/>
    <property type="project" value="UniProtKB-KW"/>
</dbReference>
<dbReference type="InterPro" id="IPR000868">
    <property type="entry name" value="Isochorismatase-like_dom"/>
</dbReference>
<dbReference type="InterPro" id="IPR050272">
    <property type="entry name" value="Isochorismatase-like_hydrls"/>
</dbReference>
<reference evidence="3" key="1">
    <citation type="submission" date="2022-06" db="EMBL/GenBank/DDBJ databases">
        <title>Draft genome sequences of Leminorella grimontii str. JCM5902.</title>
        <authorList>
            <person name="Wakabayashi Y."/>
            <person name="Kojima K."/>
        </authorList>
    </citation>
    <scope>NUCLEOTIDE SEQUENCE</scope>
    <source>
        <strain evidence="3">JCM 5902</strain>
    </source>
</reference>
<dbReference type="CDD" id="cd00431">
    <property type="entry name" value="cysteine_hydrolases"/>
    <property type="match status" value="1"/>
</dbReference>
<dbReference type="PANTHER" id="PTHR43540:SF1">
    <property type="entry name" value="ISOCHORISMATASE HYDROLASE"/>
    <property type="match status" value="1"/>
</dbReference>
<dbReference type="RefSeq" id="WP_027272871.1">
    <property type="nucleotide sequence ID" value="NZ_BRLH01000001.1"/>
</dbReference>
<dbReference type="Proteomes" id="UP001058124">
    <property type="component" value="Unassembled WGS sequence"/>
</dbReference>
<dbReference type="EMBL" id="BRLH01000001">
    <property type="protein sequence ID" value="GKX54289.1"/>
    <property type="molecule type" value="Genomic_DNA"/>
</dbReference>
<dbReference type="Pfam" id="PF00857">
    <property type="entry name" value="Isochorismatase"/>
    <property type="match status" value="1"/>
</dbReference>
<keyword evidence="4" id="KW-1185">Reference proteome</keyword>
<accession>A0AAV5MZE3</accession>